<feature type="compositionally biased region" description="Basic and acidic residues" evidence="7">
    <location>
        <begin position="66"/>
        <end position="85"/>
    </location>
</feature>
<gene>
    <name evidence="8" type="ORF">V6N12_038333</name>
</gene>
<evidence type="ECO:0000256" key="6">
    <source>
        <dbReference type="ARBA" id="ARBA00030350"/>
    </source>
</evidence>
<organism evidence="8 9">
    <name type="scientific">Hibiscus sabdariffa</name>
    <name type="common">roselle</name>
    <dbReference type="NCBI Taxonomy" id="183260"/>
    <lineage>
        <taxon>Eukaryota</taxon>
        <taxon>Viridiplantae</taxon>
        <taxon>Streptophyta</taxon>
        <taxon>Embryophyta</taxon>
        <taxon>Tracheophyta</taxon>
        <taxon>Spermatophyta</taxon>
        <taxon>Magnoliopsida</taxon>
        <taxon>eudicotyledons</taxon>
        <taxon>Gunneridae</taxon>
        <taxon>Pentapetalae</taxon>
        <taxon>rosids</taxon>
        <taxon>malvids</taxon>
        <taxon>Malvales</taxon>
        <taxon>Malvaceae</taxon>
        <taxon>Malvoideae</taxon>
        <taxon>Hibiscus</taxon>
    </lineage>
</organism>
<dbReference type="EMBL" id="JBBPBM010000125">
    <property type="protein sequence ID" value="KAK8505592.1"/>
    <property type="molecule type" value="Genomic_DNA"/>
</dbReference>
<evidence type="ECO:0000256" key="3">
    <source>
        <dbReference type="ARBA" id="ARBA00022679"/>
    </source>
</evidence>
<comment type="similarity">
    <text evidence="1">Belongs to the glycosyltransferase GT106 family.</text>
</comment>
<dbReference type="Pfam" id="PF10250">
    <property type="entry name" value="O-FucT"/>
    <property type="match status" value="1"/>
</dbReference>
<proteinExistence type="inferred from homology"/>
<dbReference type="InterPro" id="IPR019378">
    <property type="entry name" value="GDP-Fuc_O-FucTrfase"/>
</dbReference>
<evidence type="ECO:0000313" key="8">
    <source>
        <dbReference type="EMBL" id="KAK8505592.1"/>
    </source>
</evidence>
<keyword evidence="3" id="KW-0808">Transferase</keyword>
<keyword evidence="4" id="KW-0294">Fucose metabolism</keyword>
<protein>
    <recommendedName>
        <fullName evidence="6">O-fucosyltransferase family protein</fullName>
    </recommendedName>
</protein>
<keyword evidence="5" id="KW-0119">Carbohydrate metabolism</keyword>
<accession>A0ABR2BEM5</accession>
<evidence type="ECO:0000256" key="5">
    <source>
        <dbReference type="ARBA" id="ARBA00023277"/>
    </source>
</evidence>
<comment type="caution">
    <text evidence="8">The sequence shown here is derived from an EMBL/GenBank/DDBJ whole genome shotgun (WGS) entry which is preliminary data.</text>
</comment>
<evidence type="ECO:0000256" key="7">
    <source>
        <dbReference type="SAM" id="MobiDB-lite"/>
    </source>
</evidence>
<dbReference type="PANTHER" id="PTHR31818">
    <property type="entry name" value="O-FUCOSYLTRANSFERASE 16"/>
    <property type="match status" value="1"/>
</dbReference>
<sequence>MTSRCRANVHALRFTKPIQEVGQKLGTRMREMAKRFIAVHLRDQMDWDTFARKMKAVQRGFMGEPDEMRPGRRSKEEDPVRSQGG</sequence>
<keyword evidence="2" id="KW-0328">Glycosyltransferase</keyword>
<name>A0ABR2BEM5_9ROSI</name>
<evidence type="ECO:0000256" key="2">
    <source>
        <dbReference type="ARBA" id="ARBA00022676"/>
    </source>
</evidence>
<dbReference type="PANTHER" id="PTHR31818:SF3">
    <property type="entry name" value="O-FUCOSYLTRANSFERASE 29"/>
    <property type="match status" value="1"/>
</dbReference>
<evidence type="ECO:0000313" key="9">
    <source>
        <dbReference type="Proteomes" id="UP001472677"/>
    </source>
</evidence>
<dbReference type="Proteomes" id="UP001472677">
    <property type="component" value="Unassembled WGS sequence"/>
</dbReference>
<feature type="region of interest" description="Disordered" evidence="7">
    <location>
        <begin position="59"/>
        <end position="85"/>
    </location>
</feature>
<reference evidence="8 9" key="1">
    <citation type="journal article" date="2024" name="G3 (Bethesda)">
        <title>Genome assembly of Hibiscus sabdariffa L. provides insights into metabolisms of medicinal natural products.</title>
        <authorList>
            <person name="Kim T."/>
        </authorList>
    </citation>
    <scope>NUCLEOTIDE SEQUENCE [LARGE SCALE GENOMIC DNA]</scope>
    <source>
        <strain evidence="8">TK-2024</strain>
        <tissue evidence="8">Old leaves</tissue>
    </source>
</reference>
<keyword evidence="9" id="KW-1185">Reference proteome</keyword>
<evidence type="ECO:0000256" key="1">
    <source>
        <dbReference type="ARBA" id="ARBA00007737"/>
    </source>
</evidence>
<evidence type="ECO:0000256" key="4">
    <source>
        <dbReference type="ARBA" id="ARBA00023253"/>
    </source>
</evidence>